<dbReference type="InterPro" id="IPR057603">
    <property type="entry name" value="Periphilin-1_C"/>
</dbReference>
<feature type="compositionally biased region" description="Polar residues" evidence="1">
    <location>
        <begin position="188"/>
        <end position="199"/>
    </location>
</feature>
<dbReference type="PANTHER" id="PTHR15836:SF4">
    <property type="entry name" value="PERIPHILIN-1"/>
    <property type="match status" value="1"/>
</dbReference>
<proteinExistence type="predicted"/>
<dbReference type="GO" id="GO:0097355">
    <property type="term" value="P:protein localization to heterochromatin"/>
    <property type="evidence" value="ECO:0007669"/>
    <property type="project" value="TreeGrafter"/>
</dbReference>
<dbReference type="InterPro" id="IPR028851">
    <property type="entry name" value="Pphln1"/>
</dbReference>
<reference evidence="3" key="2">
    <citation type="journal article" date="2015" name="Fish Shellfish Immunol.">
        <title>Early steps in the European eel (Anguilla anguilla)-Vibrio vulnificus interaction in the gills: Role of the RtxA13 toxin.</title>
        <authorList>
            <person name="Callol A."/>
            <person name="Pajuelo D."/>
            <person name="Ebbesson L."/>
            <person name="Teles M."/>
            <person name="MacKenzie S."/>
            <person name="Amaro C."/>
        </authorList>
    </citation>
    <scope>NUCLEOTIDE SEQUENCE</scope>
</reference>
<evidence type="ECO:0000313" key="3">
    <source>
        <dbReference type="EMBL" id="JAH93901.1"/>
    </source>
</evidence>
<feature type="domain" description="Periphilin-1 C-terminal" evidence="2">
    <location>
        <begin position="114"/>
        <end position="187"/>
    </location>
</feature>
<organism evidence="3">
    <name type="scientific">Anguilla anguilla</name>
    <name type="common">European freshwater eel</name>
    <name type="synonym">Muraena anguilla</name>
    <dbReference type="NCBI Taxonomy" id="7936"/>
    <lineage>
        <taxon>Eukaryota</taxon>
        <taxon>Metazoa</taxon>
        <taxon>Chordata</taxon>
        <taxon>Craniata</taxon>
        <taxon>Vertebrata</taxon>
        <taxon>Euteleostomi</taxon>
        <taxon>Actinopterygii</taxon>
        <taxon>Neopterygii</taxon>
        <taxon>Teleostei</taxon>
        <taxon>Anguilliformes</taxon>
        <taxon>Anguillidae</taxon>
        <taxon>Anguilla</taxon>
    </lineage>
</organism>
<dbReference type="GO" id="GO:0045814">
    <property type="term" value="P:negative regulation of gene expression, epigenetic"/>
    <property type="evidence" value="ECO:0007669"/>
    <property type="project" value="TreeGrafter"/>
</dbReference>
<dbReference type="Pfam" id="PF25234">
    <property type="entry name" value="Periphilin_C"/>
    <property type="match status" value="1"/>
</dbReference>
<accession>A0A0E9WUI3</accession>
<feature type="region of interest" description="Disordered" evidence="1">
    <location>
        <begin position="186"/>
        <end position="207"/>
    </location>
</feature>
<dbReference type="GO" id="GO:0045892">
    <property type="term" value="P:negative regulation of DNA-templated transcription"/>
    <property type="evidence" value="ECO:0007669"/>
    <property type="project" value="InterPro"/>
</dbReference>
<feature type="region of interest" description="Disordered" evidence="1">
    <location>
        <begin position="1"/>
        <end position="89"/>
    </location>
</feature>
<dbReference type="PANTHER" id="PTHR15836">
    <property type="entry name" value="PERIPHILIN 1"/>
    <property type="match status" value="1"/>
</dbReference>
<dbReference type="EMBL" id="GBXM01014676">
    <property type="protein sequence ID" value="JAH93901.1"/>
    <property type="molecule type" value="Transcribed_RNA"/>
</dbReference>
<feature type="compositionally biased region" description="Basic and acidic residues" evidence="1">
    <location>
        <begin position="73"/>
        <end position="89"/>
    </location>
</feature>
<gene>
    <name evidence="4" type="ORF">ANANG_G00219900</name>
</gene>
<keyword evidence="5" id="KW-1185">Reference proteome</keyword>
<dbReference type="EMBL" id="JAFIRN010000012">
    <property type="protein sequence ID" value="KAG5838071.1"/>
    <property type="molecule type" value="Genomic_DNA"/>
</dbReference>
<reference evidence="3" key="1">
    <citation type="submission" date="2014-11" db="EMBL/GenBank/DDBJ databases">
        <authorList>
            <person name="Amaro Gonzalez C."/>
        </authorList>
    </citation>
    <scope>NUCLEOTIDE SEQUENCE</scope>
</reference>
<dbReference type="Proteomes" id="UP001044222">
    <property type="component" value="Chromosome 12"/>
</dbReference>
<protein>
    <recommendedName>
        <fullName evidence="2">Periphilin-1 C-terminal domain-containing protein</fullName>
    </recommendedName>
</protein>
<sequence>MEERSPFRRPRSLSLQRNPLKPRWSSTSFRFQRYHTTESHPRRHPTGLYLRPLSNHYDDVRNHSKHYPGSSKGHKDAPGSAHRTDREREIKPLSVMISQERENASSRGLPSSVTRAAARNRAIQQKRREIEEVYKQDCNTVGIVVKMLIDKDPSLEWLIQASLQENLREIGLRCVEAMERFIQDYDSQDSCTATSQQSKIGKGETPR</sequence>
<evidence type="ECO:0000313" key="5">
    <source>
        <dbReference type="Proteomes" id="UP001044222"/>
    </source>
</evidence>
<reference evidence="4" key="3">
    <citation type="submission" date="2021-01" db="EMBL/GenBank/DDBJ databases">
        <title>A chromosome-scale assembly of European eel, Anguilla anguilla.</title>
        <authorList>
            <person name="Henkel C."/>
            <person name="Jong-Raadsen S.A."/>
            <person name="Dufour S."/>
            <person name="Weltzien F.-A."/>
            <person name="Palstra A.P."/>
            <person name="Pelster B."/>
            <person name="Spaink H.P."/>
            <person name="Van Den Thillart G.E."/>
            <person name="Jansen H."/>
            <person name="Zahm M."/>
            <person name="Klopp C."/>
            <person name="Cedric C."/>
            <person name="Louis A."/>
            <person name="Berthelot C."/>
            <person name="Parey E."/>
            <person name="Roest Crollius H."/>
            <person name="Montfort J."/>
            <person name="Robinson-Rechavi M."/>
            <person name="Bucao C."/>
            <person name="Bouchez O."/>
            <person name="Gislard M."/>
            <person name="Lluch J."/>
            <person name="Milhes M."/>
            <person name="Lampietro C."/>
            <person name="Lopez Roques C."/>
            <person name="Donnadieu C."/>
            <person name="Braasch I."/>
            <person name="Desvignes T."/>
            <person name="Postlethwait J."/>
            <person name="Bobe J."/>
            <person name="Guiguen Y."/>
            <person name="Dirks R."/>
        </authorList>
    </citation>
    <scope>NUCLEOTIDE SEQUENCE</scope>
    <source>
        <strain evidence="4">Tag_6206</strain>
        <tissue evidence="4">Liver</tissue>
    </source>
</reference>
<evidence type="ECO:0000256" key="1">
    <source>
        <dbReference type="SAM" id="MobiDB-lite"/>
    </source>
</evidence>
<dbReference type="CDD" id="cd22896">
    <property type="entry name" value="periphilin-like"/>
    <property type="match status" value="1"/>
</dbReference>
<dbReference type="AlphaFoldDB" id="A0A0E9WUI3"/>
<dbReference type="GO" id="GO:0005654">
    <property type="term" value="C:nucleoplasm"/>
    <property type="evidence" value="ECO:0007669"/>
    <property type="project" value="TreeGrafter"/>
</dbReference>
<name>A0A0E9WUI3_ANGAN</name>
<evidence type="ECO:0000259" key="2">
    <source>
        <dbReference type="Pfam" id="PF25234"/>
    </source>
</evidence>
<evidence type="ECO:0000313" key="4">
    <source>
        <dbReference type="EMBL" id="KAG5838071.1"/>
    </source>
</evidence>